<proteinExistence type="predicted"/>
<name>A0ABQ8UHF7_9EUKA</name>
<feature type="region of interest" description="Disordered" evidence="1">
    <location>
        <begin position="133"/>
        <end position="154"/>
    </location>
</feature>
<evidence type="ECO:0000313" key="3">
    <source>
        <dbReference type="Proteomes" id="UP001141327"/>
    </source>
</evidence>
<reference evidence="2" key="1">
    <citation type="journal article" date="2022" name="bioRxiv">
        <title>Genomics of Preaxostyla Flagellates Illuminates Evolutionary Transitions and the Path Towards Mitochondrial Loss.</title>
        <authorList>
            <person name="Novak L.V.F."/>
            <person name="Treitli S.C."/>
            <person name="Pyrih J."/>
            <person name="Halakuc P."/>
            <person name="Pipaliya S.V."/>
            <person name="Vacek V."/>
            <person name="Brzon O."/>
            <person name="Soukal P."/>
            <person name="Eme L."/>
            <person name="Dacks J.B."/>
            <person name="Karnkowska A."/>
            <person name="Elias M."/>
            <person name="Hampl V."/>
        </authorList>
    </citation>
    <scope>NUCLEOTIDE SEQUENCE</scope>
    <source>
        <strain evidence="2">RCP-MX</strain>
    </source>
</reference>
<accession>A0ABQ8UHF7</accession>
<comment type="caution">
    <text evidence="2">The sequence shown here is derived from an EMBL/GenBank/DDBJ whole genome shotgun (WGS) entry which is preliminary data.</text>
</comment>
<dbReference type="EMBL" id="JAPMOS010000032">
    <property type="protein sequence ID" value="KAJ4458228.1"/>
    <property type="molecule type" value="Genomic_DNA"/>
</dbReference>
<dbReference type="Proteomes" id="UP001141327">
    <property type="component" value="Unassembled WGS sequence"/>
</dbReference>
<evidence type="ECO:0000313" key="2">
    <source>
        <dbReference type="EMBL" id="KAJ4458228.1"/>
    </source>
</evidence>
<organism evidence="2 3">
    <name type="scientific">Paratrimastix pyriformis</name>
    <dbReference type="NCBI Taxonomy" id="342808"/>
    <lineage>
        <taxon>Eukaryota</taxon>
        <taxon>Metamonada</taxon>
        <taxon>Preaxostyla</taxon>
        <taxon>Paratrimastigidae</taxon>
        <taxon>Paratrimastix</taxon>
    </lineage>
</organism>
<protein>
    <submittedName>
        <fullName evidence="2">Uncharacterized protein</fullName>
    </submittedName>
</protein>
<gene>
    <name evidence="2" type="ORF">PAPYR_6043</name>
</gene>
<sequence>MAAEAFSCTVSVVQEDCPLVRYVSLQEPPTPQLFKCYVTPEEKQYSIKVSSSITCAFCVSVDGKKLSRGMFKCRPGQAITADYFEVDEQTRCPLLFTRPPLGAPTAPGGVVGADNFGTIRIEFFAAEKKLKTDPGVHRTHRPSRRREFEQTTSADATAVTSTTGRIVKYATKLGAEIHVDPVAPKASKRHHWVIGAPLSVATFCLVTDKQGALAQPPAPVLATVTLDDPAAPNKRLRNDSMAELIEELGGHSSAGGAAALPVDQAQRRMRALRPERLIDLTPDQLRLAEPALSLAEATALLQDVVASTA</sequence>
<evidence type="ECO:0000256" key="1">
    <source>
        <dbReference type="SAM" id="MobiDB-lite"/>
    </source>
</evidence>
<keyword evidence="3" id="KW-1185">Reference proteome</keyword>